<evidence type="ECO:0000256" key="3">
    <source>
        <dbReference type="ARBA" id="ARBA00023015"/>
    </source>
</evidence>
<dbReference type="AlphaFoldDB" id="A0A147JA15"/>
<dbReference type="SUPFAM" id="SSF46785">
    <property type="entry name" value="Winged helix' DNA-binding domain"/>
    <property type="match status" value="1"/>
</dbReference>
<dbReference type="InterPro" id="IPR002577">
    <property type="entry name" value="HTH_HxlR"/>
</dbReference>
<protein>
    <recommendedName>
        <fullName evidence="6">HTH hxlR-type domain-containing protein</fullName>
    </recommendedName>
</protein>
<sequence>MAEKTKMLAGELYTANDPELAADAARAAAWMARYNGMIDAAPDDRVRLLHEGMGSVGRGVTVRPPFHCDYGYNIHLGEGVFLNFGCIVLDVVRVDIGAGTLIGPGVQILYHLQDGTTRFNELRRRAGDVTPRMLTNQLRELEADGLIEREVFAQVPPRVEYSLSDRGRSLSPIIAALKAWGDANMDLFTLR</sequence>
<gene>
    <name evidence="7" type="ORF">NS258_06330</name>
</gene>
<evidence type="ECO:0000313" key="8">
    <source>
        <dbReference type="Proteomes" id="UP000074410"/>
    </source>
</evidence>
<dbReference type="GO" id="GO:0003677">
    <property type="term" value="F:DNA binding"/>
    <property type="evidence" value="ECO:0007669"/>
    <property type="project" value="UniProtKB-KW"/>
</dbReference>
<evidence type="ECO:0000256" key="4">
    <source>
        <dbReference type="ARBA" id="ARBA00023125"/>
    </source>
</evidence>
<evidence type="ECO:0000313" key="7">
    <source>
        <dbReference type="EMBL" id="KTW14872.1"/>
    </source>
</evidence>
<dbReference type="InterPro" id="IPR036388">
    <property type="entry name" value="WH-like_DNA-bd_sf"/>
</dbReference>
<keyword evidence="3" id="KW-0805">Transcription regulation</keyword>
<dbReference type="Proteomes" id="UP000074410">
    <property type="component" value="Unassembled WGS sequence"/>
</dbReference>
<accession>A0A147JA15</accession>
<dbReference type="RefSeq" id="WP_193754605.1">
    <property type="nucleotide sequence ID" value="NZ_LDTC01000044.1"/>
</dbReference>
<keyword evidence="5" id="KW-0804">Transcription</keyword>
<dbReference type="PANTHER" id="PTHR33204:SF29">
    <property type="entry name" value="TRANSCRIPTIONAL REGULATOR"/>
    <property type="match status" value="1"/>
</dbReference>
<keyword evidence="4" id="KW-0238">DNA-binding</keyword>
<dbReference type="InterPro" id="IPR011004">
    <property type="entry name" value="Trimer_LpxA-like_sf"/>
</dbReference>
<dbReference type="PROSITE" id="PS51118">
    <property type="entry name" value="HTH_HXLR"/>
    <property type="match status" value="1"/>
</dbReference>
<reference evidence="7 8" key="1">
    <citation type="journal article" date="2016" name="Front. Microbiol.">
        <title>Genomic Resource of Rice Seed Associated Bacteria.</title>
        <authorList>
            <person name="Midha S."/>
            <person name="Bansal K."/>
            <person name="Sharma S."/>
            <person name="Kumar N."/>
            <person name="Patil P.P."/>
            <person name="Chaudhry V."/>
            <person name="Patil P.B."/>
        </authorList>
    </citation>
    <scope>NUCLEOTIDE SEQUENCE [LARGE SCALE GENOMIC DNA]</scope>
    <source>
        <strain evidence="7 8">NS258</strain>
    </source>
</reference>
<evidence type="ECO:0000256" key="1">
    <source>
        <dbReference type="ARBA" id="ARBA00007274"/>
    </source>
</evidence>
<dbReference type="Gene3D" id="1.10.10.10">
    <property type="entry name" value="Winged helix-like DNA-binding domain superfamily/Winged helix DNA-binding domain"/>
    <property type="match status" value="1"/>
</dbReference>
<dbReference type="InterPro" id="IPR036390">
    <property type="entry name" value="WH_DNA-bd_sf"/>
</dbReference>
<dbReference type="PANTHER" id="PTHR33204">
    <property type="entry name" value="TRANSCRIPTIONAL REGULATOR, MARR FAMILY"/>
    <property type="match status" value="1"/>
</dbReference>
<dbReference type="InterPro" id="IPR024688">
    <property type="entry name" value="Mac_dom"/>
</dbReference>
<feature type="domain" description="HTH hxlR-type" evidence="6">
    <location>
        <begin position="86"/>
        <end position="189"/>
    </location>
</feature>
<dbReference type="GO" id="GO:0016407">
    <property type="term" value="F:acetyltransferase activity"/>
    <property type="evidence" value="ECO:0007669"/>
    <property type="project" value="InterPro"/>
</dbReference>
<name>A0A147JA15_9SPHN</name>
<comment type="similarity">
    <text evidence="1">Belongs to the transferase hexapeptide repeat family.</text>
</comment>
<evidence type="ECO:0000256" key="5">
    <source>
        <dbReference type="ARBA" id="ARBA00023163"/>
    </source>
</evidence>
<keyword evidence="2" id="KW-0808">Transferase</keyword>
<comment type="caution">
    <text evidence="7">The sequence shown here is derived from an EMBL/GenBank/DDBJ whole genome shotgun (WGS) entry which is preliminary data.</text>
</comment>
<dbReference type="EMBL" id="LDTC01000044">
    <property type="protein sequence ID" value="KTW14872.1"/>
    <property type="molecule type" value="Genomic_DNA"/>
</dbReference>
<evidence type="ECO:0000256" key="2">
    <source>
        <dbReference type="ARBA" id="ARBA00022679"/>
    </source>
</evidence>
<proteinExistence type="inferred from homology"/>
<dbReference type="GO" id="GO:0006355">
    <property type="term" value="P:regulation of DNA-templated transcription"/>
    <property type="evidence" value="ECO:0007669"/>
    <property type="project" value="UniProtKB-ARBA"/>
</dbReference>
<dbReference type="PATRIC" id="fig|33051.5.peg.2228"/>
<dbReference type="CDD" id="cd00090">
    <property type="entry name" value="HTH_ARSR"/>
    <property type="match status" value="1"/>
</dbReference>
<evidence type="ECO:0000259" key="6">
    <source>
        <dbReference type="PROSITE" id="PS51118"/>
    </source>
</evidence>
<dbReference type="SUPFAM" id="SSF51161">
    <property type="entry name" value="Trimeric LpxA-like enzymes"/>
    <property type="match status" value="1"/>
</dbReference>
<dbReference type="SMART" id="SM01266">
    <property type="entry name" value="Mac"/>
    <property type="match status" value="1"/>
</dbReference>
<dbReference type="Pfam" id="PF01638">
    <property type="entry name" value="HxlR"/>
    <property type="match status" value="1"/>
</dbReference>
<dbReference type="Pfam" id="PF12464">
    <property type="entry name" value="Mac"/>
    <property type="match status" value="1"/>
</dbReference>
<organism evidence="7 8">
    <name type="scientific">Sphingomonas sanguinis</name>
    <dbReference type="NCBI Taxonomy" id="33051"/>
    <lineage>
        <taxon>Bacteria</taxon>
        <taxon>Pseudomonadati</taxon>
        <taxon>Pseudomonadota</taxon>
        <taxon>Alphaproteobacteria</taxon>
        <taxon>Sphingomonadales</taxon>
        <taxon>Sphingomonadaceae</taxon>
        <taxon>Sphingomonas</taxon>
    </lineage>
</organism>
<dbReference type="InterPro" id="IPR011991">
    <property type="entry name" value="ArsR-like_HTH"/>
</dbReference>